<name>F3ZTG5_9BACE</name>
<dbReference type="HOGENOM" id="CLU_2680130_0_0_10"/>
<protein>
    <submittedName>
        <fullName evidence="1">Uncharacterized protein</fullName>
    </submittedName>
</protein>
<dbReference type="EMBL" id="CM001167">
    <property type="protein sequence ID" value="EGJ71055.1"/>
    <property type="molecule type" value="Genomic_DNA"/>
</dbReference>
<organism evidence="1 2">
    <name type="scientific">Bacteroides coprosuis DSM 18011</name>
    <dbReference type="NCBI Taxonomy" id="679937"/>
    <lineage>
        <taxon>Bacteria</taxon>
        <taxon>Pseudomonadati</taxon>
        <taxon>Bacteroidota</taxon>
        <taxon>Bacteroidia</taxon>
        <taxon>Bacteroidales</taxon>
        <taxon>Bacteroidaceae</taxon>
        <taxon>Bacteroides</taxon>
    </lineage>
</organism>
<keyword evidence="2" id="KW-1185">Reference proteome</keyword>
<dbReference type="AlphaFoldDB" id="F3ZTG5"/>
<gene>
    <name evidence="1" type="ORF">Bcop_0842</name>
</gene>
<dbReference type="STRING" id="679937.Bcop_0842"/>
<dbReference type="OrthoDB" id="1029860at2"/>
<reference evidence="1 2" key="1">
    <citation type="journal article" date="2011" name="Stand. Genomic Sci.">
        <title>Non-contiguous finished genome sequence of Bacteroides coprosuis type strain (PC139).</title>
        <authorList>
            <person name="Land M."/>
            <person name="Held B."/>
            <person name="Gronow S."/>
            <person name="Abt B."/>
            <person name="Lucas S."/>
            <person name="Del Rio T.G."/>
            <person name="Nolan M."/>
            <person name="Tice H."/>
            <person name="Cheng J.F."/>
            <person name="Pitluck S."/>
            <person name="Liolios K."/>
            <person name="Pagani I."/>
            <person name="Ivanova N."/>
            <person name="Mavromatis K."/>
            <person name="Mikhailova N."/>
            <person name="Pati A."/>
            <person name="Tapia R."/>
            <person name="Han C."/>
            <person name="Goodwin L."/>
            <person name="Chen A."/>
            <person name="Palaniappan K."/>
            <person name="Hauser L."/>
            <person name="Brambilla E.M."/>
            <person name="Rohde M."/>
            <person name="Goker M."/>
            <person name="Detter J.C."/>
            <person name="Woyke T."/>
            <person name="Bristow J."/>
            <person name="Eisen J.A."/>
            <person name="Markowitz V."/>
            <person name="Hugenholtz P."/>
            <person name="Kyrpides N.C."/>
            <person name="Klenk H.P."/>
            <person name="Lapidus A."/>
        </authorList>
    </citation>
    <scope>NUCLEOTIDE SEQUENCE [LARGE SCALE GENOMIC DNA]</scope>
    <source>
        <strain evidence="1 2">DSM 18011</strain>
    </source>
</reference>
<evidence type="ECO:0000313" key="1">
    <source>
        <dbReference type="EMBL" id="EGJ71055.1"/>
    </source>
</evidence>
<evidence type="ECO:0000313" key="2">
    <source>
        <dbReference type="Proteomes" id="UP000018439"/>
    </source>
</evidence>
<accession>F3ZTG5</accession>
<sequence>MKTIDTRIKGKYNPLIIIMEAILLSAKGTSLEIITDSKDIFKETKAYLIDKEIGFREIYDEDKITLQFKV</sequence>
<dbReference type="eggNOG" id="COG0425">
    <property type="taxonomic scope" value="Bacteria"/>
</dbReference>
<proteinExistence type="predicted"/>
<dbReference type="Proteomes" id="UP000018439">
    <property type="component" value="Chromosome"/>
</dbReference>